<comment type="caution">
    <text evidence="3">The sequence shown here is derived from an EMBL/GenBank/DDBJ whole genome shotgun (WGS) entry which is preliminary data.</text>
</comment>
<evidence type="ECO:0000313" key="3">
    <source>
        <dbReference type="EMBL" id="GLK07853.1"/>
    </source>
</evidence>
<feature type="domain" description="Luciferase" evidence="2">
    <location>
        <begin position="43"/>
        <end position="106"/>
    </location>
</feature>
<reference evidence="3" key="1">
    <citation type="journal article" date="2014" name="Int. J. Syst. Evol. Microbiol.">
        <title>Complete genome sequence of Corynebacterium casei LMG S-19264T (=DSM 44701T), isolated from a smear-ripened cheese.</title>
        <authorList>
            <consortium name="US DOE Joint Genome Institute (JGI-PGF)"/>
            <person name="Walter F."/>
            <person name="Albersmeier A."/>
            <person name="Kalinowski J."/>
            <person name="Ruckert C."/>
        </authorList>
    </citation>
    <scope>NUCLEOTIDE SEQUENCE</scope>
    <source>
        <strain evidence="3">VKM Ac-2007</strain>
    </source>
</reference>
<protein>
    <recommendedName>
        <fullName evidence="2">Luciferase domain-containing protein</fullName>
    </recommendedName>
</protein>
<dbReference type="Pfam" id="PF17648">
    <property type="entry name" value="Luciferase"/>
    <property type="match status" value="1"/>
</dbReference>
<feature type="region of interest" description="Disordered" evidence="1">
    <location>
        <begin position="113"/>
        <end position="133"/>
    </location>
</feature>
<evidence type="ECO:0000259" key="2">
    <source>
        <dbReference type="Pfam" id="PF17648"/>
    </source>
</evidence>
<organism evidence="3 4">
    <name type="scientific">Streptosporangium carneum</name>
    <dbReference type="NCBI Taxonomy" id="47481"/>
    <lineage>
        <taxon>Bacteria</taxon>
        <taxon>Bacillati</taxon>
        <taxon>Actinomycetota</taxon>
        <taxon>Actinomycetes</taxon>
        <taxon>Streptosporangiales</taxon>
        <taxon>Streptosporangiaceae</taxon>
        <taxon>Streptosporangium</taxon>
    </lineage>
</organism>
<accession>A0A9W6HYC3</accession>
<dbReference type="AlphaFoldDB" id="A0A9W6HYC3"/>
<reference evidence="3" key="2">
    <citation type="submission" date="2023-01" db="EMBL/GenBank/DDBJ databases">
        <authorList>
            <person name="Sun Q."/>
            <person name="Evtushenko L."/>
        </authorList>
    </citation>
    <scope>NUCLEOTIDE SEQUENCE</scope>
    <source>
        <strain evidence="3">VKM Ac-2007</strain>
    </source>
</reference>
<evidence type="ECO:0000256" key="1">
    <source>
        <dbReference type="SAM" id="MobiDB-lite"/>
    </source>
</evidence>
<evidence type="ECO:0000313" key="4">
    <source>
        <dbReference type="Proteomes" id="UP001143474"/>
    </source>
</evidence>
<sequence length="133" mass="14889">MAVRAHTFGRSTEGVANVAAQLIGWPDLALKRTRKGLGFRARGREIVRMRGDHTAELLLTTAVIDRWARVLTDCRRVTPGRDAGWVTMAIDGRADAELFLSLVSVAIKVNQPRDRSPFPVSRASRWPDVRRSR</sequence>
<dbReference type="InterPro" id="IPR040841">
    <property type="entry name" value="Luciferase_dom"/>
</dbReference>
<dbReference type="Proteomes" id="UP001143474">
    <property type="component" value="Unassembled WGS sequence"/>
</dbReference>
<proteinExistence type="predicted"/>
<name>A0A9W6HYC3_9ACTN</name>
<dbReference type="EMBL" id="BSEV01000002">
    <property type="protein sequence ID" value="GLK07853.1"/>
    <property type="molecule type" value="Genomic_DNA"/>
</dbReference>
<gene>
    <name evidence="3" type="ORF">GCM10017600_12580</name>
</gene>
<keyword evidence="4" id="KW-1185">Reference proteome</keyword>